<evidence type="ECO:0000256" key="3">
    <source>
        <dbReference type="ARBA" id="ARBA00022729"/>
    </source>
</evidence>
<reference evidence="9 10" key="1">
    <citation type="submission" date="2018-06" db="EMBL/GenBank/DDBJ databases">
        <authorList>
            <consortium name="Pathogen Informatics"/>
            <person name="Doyle S."/>
        </authorList>
    </citation>
    <scope>NUCLEOTIDE SEQUENCE [LARGE SCALE GENOMIC DNA]</scope>
    <source>
        <strain evidence="9 10">NCTC11155</strain>
    </source>
</reference>
<evidence type="ECO:0000313" key="9">
    <source>
        <dbReference type="EMBL" id="SUV44182.1"/>
    </source>
</evidence>
<feature type="domain" description="SusD-like N-terminal" evidence="7">
    <location>
        <begin position="98"/>
        <end position="225"/>
    </location>
</feature>
<evidence type="ECO:0000313" key="10">
    <source>
        <dbReference type="Proteomes" id="UP000254424"/>
    </source>
</evidence>
<dbReference type="Pfam" id="PF07980">
    <property type="entry name" value="SusD_RagB"/>
    <property type="match status" value="1"/>
</dbReference>
<dbReference type="Proteomes" id="UP000520291">
    <property type="component" value="Unassembled WGS sequence"/>
</dbReference>
<sequence>MKRNNPLYTICFLLAGMCINTSCEDILSESPNSSYERKDFFLTDKQADMAVLGVYSILPGIYGDKDGMAFPCSDDTYYASGTNSDNTRRDICHYTIRPANTWVDAVWVGKYQQINRANYAITGIENMDGYSDSKVLQAFAAEAKFLRAQAAFDLVRYWGDVPFSIDYTTDYETSYKPRTEREEIYEQIIKDLDFAKEHLAWANDNSSPERATQGSARALLMRVLLTRAGYSLQLDGKTTRPNEALRTRYFNAVIKEWEAFQSEEGQYHGFYEGGYEELFKGFSAGVLNNRESLFEVSFYYPGTKGYWGTYIGIIVDAPANSADANKVMGRAAVSYRAVPEWYDLYEAQDVRRDVAIGRHSWTWNKTTGVHEKTDLSKKKGNWTPAKWRREWMPAGYKEPNYTDVNYCMLRYADVVLMAAEAYNETGNTPKAWELLNSVRKRSGATEITTRNYKSLLKTNELMKKLDFIDDSDDTGKFRTALYWERGFELAFEGQRKFDLIRWGILKEALTLFGENTAVNTSTNIAYPAYRNFKKGKHELFPIPEDELQINSKLEGVNNPGY</sequence>
<keyword evidence="5" id="KW-0998">Cell outer membrane</keyword>
<evidence type="ECO:0000256" key="5">
    <source>
        <dbReference type="ARBA" id="ARBA00023237"/>
    </source>
</evidence>
<dbReference type="Gene3D" id="1.25.40.390">
    <property type="match status" value="1"/>
</dbReference>
<dbReference type="Pfam" id="PF14322">
    <property type="entry name" value="SusD-like_3"/>
    <property type="match status" value="1"/>
</dbReference>
<dbReference type="OrthoDB" id="727588at2"/>
<evidence type="ECO:0000259" key="7">
    <source>
        <dbReference type="Pfam" id="PF14322"/>
    </source>
</evidence>
<proteinExistence type="inferred from homology"/>
<dbReference type="SUPFAM" id="SSF48452">
    <property type="entry name" value="TPR-like"/>
    <property type="match status" value="1"/>
</dbReference>
<comment type="similarity">
    <text evidence="2">Belongs to the SusD family.</text>
</comment>
<evidence type="ECO:0000256" key="2">
    <source>
        <dbReference type="ARBA" id="ARBA00006275"/>
    </source>
</evidence>
<evidence type="ECO:0000259" key="6">
    <source>
        <dbReference type="Pfam" id="PF07980"/>
    </source>
</evidence>
<protein>
    <submittedName>
        <fullName evidence="8 9">SusD family</fullName>
    </submittedName>
</protein>
<dbReference type="GeneID" id="93072179"/>
<dbReference type="InterPro" id="IPR033985">
    <property type="entry name" value="SusD-like_N"/>
</dbReference>
<dbReference type="Proteomes" id="UP000254424">
    <property type="component" value="Unassembled WGS sequence"/>
</dbReference>
<dbReference type="CDD" id="cd08977">
    <property type="entry name" value="SusD"/>
    <property type="match status" value="1"/>
</dbReference>
<gene>
    <name evidence="8" type="ORF">HF841_18465</name>
    <name evidence="9" type="ORF">NCTC11155_03593</name>
</gene>
<evidence type="ECO:0000256" key="1">
    <source>
        <dbReference type="ARBA" id="ARBA00004442"/>
    </source>
</evidence>
<keyword evidence="4" id="KW-0472">Membrane</keyword>
<evidence type="ECO:0000313" key="8">
    <source>
        <dbReference type="EMBL" id="NME87969.1"/>
    </source>
</evidence>
<evidence type="ECO:0000313" key="11">
    <source>
        <dbReference type="Proteomes" id="UP000520291"/>
    </source>
</evidence>
<dbReference type="EMBL" id="UFSX01000002">
    <property type="protein sequence ID" value="SUV44182.1"/>
    <property type="molecule type" value="Genomic_DNA"/>
</dbReference>
<comment type="subcellular location">
    <subcellularLocation>
        <location evidence="1">Cell outer membrane</location>
    </subcellularLocation>
</comment>
<dbReference type="EMBL" id="JABAGL010000038">
    <property type="protein sequence ID" value="NME87969.1"/>
    <property type="molecule type" value="Genomic_DNA"/>
</dbReference>
<dbReference type="RefSeq" id="WP_039952998.1">
    <property type="nucleotide sequence ID" value="NZ_CABKNQ010000020.1"/>
</dbReference>
<evidence type="ECO:0000256" key="4">
    <source>
        <dbReference type="ARBA" id="ARBA00023136"/>
    </source>
</evidence>
<name>A0A380ZCY3_9BACE</name>
<reference evidence="8 11" key="2">
    <citation type="submission" date="2020-04" db="EMBL/GenBank/DDBJ databases">
        <authorList>
            <person name="Hitch T.C.A."/>
            <person name="Wylensek D."/>
            <person name="Clavel T."/>
        </authorList>
    </citation>
    <scope>NUCLEOTIDE SEQUENCE [LARGE SCALE GENOMIC DNA]</scope>
    <source>
        <strain evidence="8 11">WCA3-601-WT-5E</strain>
    </source>
</reference>
<dbReference type="InterPro" id="IPR012944">
    <property type="entry name" value="SusD_RagB_dom"/>
</dbReference>
<keyword evidence="3" id="KW-0732">Signal</keyword>
<accession>A0A380ZCY3</accession>
<dbReference type="InterPro" id="IPR011990">
    <property type="entry name" value="TPR-like_helical_dom_sf"/>
</dbReference>
<organism evidence="9 10">
    <name type="scientific">Bacteroides eggerthii</name>
    <dbReference type="NCBI Taxonomy" id="28111"/>
    <lineage>
        <taxon>Bacteria</taxon>
        <taxon>Pseudomonadati</taxon>
        <taxon>Bacteroidota</taxon>
        <taxon>Bacteroidia</taxon>
        <taxon>Bacteroidales</taxon>
        <taxon>Bacteroidaceae</taxon>
        <taxon>Bacteroides</taxon>
    </lineage>
</organism>
<feature type="domain" description="RagB/SusD" evidence="6">
    <location>
        <begin position="293"/>
        <end position="561"/>
    </location>
</feature>
<dbReference type="GO" id="GO:0009279">
    <property type="term" value="C:cell outer membrane"/>
    <property type="evidence" value="ECO:0007669"/>
    <property type="project" value="UniProtKB-SubCell"/>
</dbReference>
<dbReference type="STRING" id="483216.BACEGG_00272"/>
<dbReference type="AlphaFoldDB" id="A0A380ZCY3"/>